<proteinExistence type="predicted"/>
<accession>A0A8T8XDR5</accession>
<reference evidence="2 3" key="1">
    <citation type="submission" date="2018-02" db="EMBL/GenBank/DDBJ databases">
        <title>The genomes of Aspergillus section Nigri reveals drivers in fungal speciation.</title>
        <authorList>
            <consortium name="DOE Joint Genome Institute"/>
            <person name="Vesth T.C."/>
            <person name="Nybo J."/>
            <person name="Theobald S."/>
            <person name="Brandl J."/>
            <person name="Frisvad J.C."/>
            <person name="Nielsen K.F."/>
            <person name="Lyhne E.K."/>
            <person name="Kogle M.E."/>
            <person name="Kuo A."/>
            <person name="Riley R."/>
            <person name="Clum A."/>
            <person name="Nolan M."/>
            <person name="Lipzen A."/>
            <person name="Salamov A."/>
            <person name="Henrissat B."/>
            <person name="Wiebenga A."/>
            <person name="De vries R.P."/>
            <person name="Grigoriev I.V."/>
            <person name="Mortensen U.H."/>
            <person name="Andersen M.R."/>
            <person name="Baker S.E."/>
        </authorList>
    </citation>
    <scope>NUCLEOTIDE SEQUENCE [LARGE SCALE GENOMIC DNA]</scope>
    <source>
        <strain evidence="2 3">CBS 114.51</strain>
    </source>
</reference>
<evidence type="ECO:0000313" key="3">
    <source>
        <dbReference type="Proteomes" id="UP000249497"/>
    </source>
</evidence>
<feature type="chain" id="PRO_5035719683" description="Secreted protein" evidence="1">
    <location>
        <begin position="22"/>
        <end position="94"/>
    </location>
</feature>
<dbReference type="EMBL" id="KZ824772">
    <property type="protein sequence ID" value="RAH86436.1"/>
    <property type="molecule type" value="Genomic_DNA"/>
</dbReference>
<evidence type="ECO:0000313" key="2">
    <source>
        <dbReference type="EMBL" id="RAH86436.1"/>
    </source>
</evidence>
<dbReference type="AlphaFoldDB" id="A0A8T8XDR5"/>
<dbReference type="RefSeq" id="XP_025532330.1">
    <property type="nucleotide sequence ID" value="XM_025665918.1"/>
</dbReference>
<evidence type="ECO:0008006" key="4">
    <source>
        <dbReference type="Google" id="ProtNLM"/>
    </source>
</evidence>
<dbReference type="Proteomes" id="UP000249497">
    <property type="component" value="Unassembled WGS sequence"/>
</dbReference>
<dbReference type="GeneID" id="37169610"/>
<name>A0A8T8XDR5_ASPJA</name>
<gene>
    <name evidence="2" type="ORF">BO86DRAFT_110197</name>
</gene>
<organism evidence="2 3">
    <name type="scientific">Aspergillus japonicus CBS 114.51</name>
    <dbReference type="NCBI Taxonomy" id="1448312"/>
    <lineage>
        <taxon>Eukaryota</taxon>
        <taxon>Fungi</taxon>
        <taxon>Dikarya</taxon>
        <taxon>Ascomycota</taxon>
        <taxon>Pezizomycotina</taxon>
        <taxon>Eurotiomycetes</taxon>
        <taxon>Eurotiomycetidae</taxon>
        <taxon>Eurotiales</taxon>
        <taxon>Aspergillaceae</taxon>
        <taxon>Aspergillus</taxon>
        <taxon>Aspergillus subgen. Circumdati</taxon>
    </lineage>
</organism>
<feature type="signal peptide" evidence="1">
    <location>
        <begin position="1"/>
        <end position="21"/>
    </location>
</feature>
<keyword evidence="3" id="KW-1185">Reference proteome</keyword>
<sequence>MPPACRSNLLGLSMLLARSAGVSHRAYGSPHWMHTCCRWGRSEPQAFPCLEQAHCLLDSKKSVDDCGTAQIPPFTVQVHWRGMSLASIPLHLHR</sequence>
<protein>
    <recommendedName>
        <fullName evidence="4">Secreted protein</fullName>
    </recommendedName>
</protein>
<evidence type="ECO:0000256" key="1">
    <source>
        <dbReference type="SAM" id="SignalP"/>
    </source>
</evidence>
<keyword evidence="1" id="KW-0732">Signal</keyword>